<dbReference type="Pfam" id="PF00169">
    <property type="entry name" value="PH"/>
    <property type="match status" value="1"/>
</dbReference>
<feature type="region of interest" description="Disordered" evidence="2">
    <location>
        <begin position="919"/>
        <end position="1074"/>
    </location>
</feature>
<evidence type="ECO:0000313" key="5">
    <source>
        <dbReference type="Proteomes" id="UP000041254"/>
    </source>
</evidence>
<feature type="region of interest" description="Disordered" evidence="2">
    <location>
        <begin position="1"/>
        <end position="46"/>
    </location>
</feature>
<gene>
    <name evidence="4" type="ORF">Vbra_8463</name>
</gene>
<organism evidence="4 5">
    <name type="scientific">Vitrella brassicaformis (strain CCMP3155)</name>
    <dbReference type="NCBI Taxonomy" id="1169540"/>
    <lineage>
        <taxon>Eukaryota</taxon>
        <taxon>Sar</taxon>
        <taxon>Alveolata</taxon>
        <taxon>Colpodellida</taxon>
        <taxon>Vitrellaceae</taxon>
        <taxon>Vitrella</taxon>
    </lineage>
</organism>
<feature type="region of interest" description="Disordered" evidence="2">
    <location>
        <begin position="286"/>
        <end position="322"/>
    </location>
</feature>
<feature type="compositionally biased region" description="Basic and acidic residues" evidence="2">
    <location>
        <begin position="1055"/>
        <end position="1067"/>
    </location>
</feature>
<dbReference type="PANTHER" id="PTHR14383">
    <property type="entry name" value="SWAP-70 RECOMBINASE"/>
    <property type="match status" value="1"/>
</dbReference>
<feature type="compositionally biased region" description="Pro residues" evidence="2">
    <location>
        <begin position="1153"/>
        <end position="1163"/>
    </location>
</feature>
<name>A0A0G4EY35_VITBC</name>
<feature type="compositionally biased region" description="Low complexity" evidence="2">
    <location>
        <begin position="1032"/>
        <end position="1051"/>
    </location>
</feature>
<feature type="region of interest" description="Disordered" evidence="2">
    <location>
        <begin position="859"/>
        <end position="901"/>
    </location>
</feature>
<feature type="compositionally biased region" description="Acidic residues" evidence="2">
    <location>
        <begin position="196"/>
        <end position="210"/>
    </location>
</feature>
<dbReference type="InterPro" id="IPR001849">
    <property type="entry name" value="PH_domain"/>
</dbReference>
<feature type="compositionally biased region" description="Low complexity" evidence="2">
    <location>
        <begin position="860"/>
        <end position="872"/>
    </location>
</feature>
<evidence type="ECO:0000313" key="4">
    <source>
        <dbReference type="EMBL" id="CEM03807.1"/>
    </source>
</evidence>
<dbReference type="InParanoid" id="A0A0G4EY35"/>
<dbReference type="PROSITE" id="PS50003">
    <property type="entry name" value="PH_DOMAIN"/>
    <property type="match status" value="1"/>
</dbReference>
<dbReference type="Proteomes" id="UP000041254">
    <property type="component" value="Unassembled WGS sequence"/>
</dbReference>
<sequence length="1383" mass="149454">MEACTPPSIVTNASGARRLPGAINTSEAVDPPSARSIPTPRPPQEEIPIAEPIQTGWLWKRNVRSGRWKRRWVILTAADIMTFADQNLIAQTRSLSLKPTTQTVAIESSDHHQQLLPSEVLGSYVAAGGGGDDEGDGGLPRCEFVVQTDDRSLHLAAENEEERDYWTIAISNAVGRKWMEDMPPTGAAKEGGEGEGGAEEEGEGEGEAPEDLPTSLPPAPPQHGQHDQHDHCCHPHPPSLTCPPSARHTHKDTADPQQHQQHMDALLSPRTGTGIGIGIGIGIGMSFTQRHEGPHPYPHPHSFSPAESPQRPPKPHLLHQKNNYNTPHFAVRLAGDEEAGGEGGDGGEGVREGGLVDGKEVDSEDSLLNDVADHEIDSALVMAAERRGERERDRADRERERAERAESRLAEIEETRLHNERTVETMAGEMRVLAEQVDLLQKTVDELDAVRSESVRREEALTALQGELARVTEEKENVESALRELEASYRHEVSGRTRAAEEQHNAQIEQLEASLQQERDRVTALETERHELIQQLANDKQESASQLSSLRASHASMLASLEEAKQLAAVRERECEELRGQLDELQESAEAYRLRLDDVQPFTQQLCEEKTLLEQELQEARERCQQLDREADAINEKREAAELRYEELAREAREREEQSGLEVHELQQAMQQMQEERVCLSEALLRHQMQDRIAGGALMRGGLGSGGGLLGAQVWPTPSPSLPQQLQPSAPPITDQLIDLHERTLLAALQAALQETEQMRTARRGASDRHSPPPPPYDALSPSKESHAVTAPAPQAPPEGHQELSGVASPVRAPCAVGGALGGLVKSLTPSSFADGETQSDIHVFPSSRLMVPVVPMPPTAVTATTNSTSTQTEKEDAAEKERCVPRSVNPEPDRRPPAAGVAAGVVAGAAPSTTVLTQVPSGSEEMEMSLSPHDNDASTGTFTPPPSHQHQHQQQQQQSDNTKTQQEPQRQPQPALEQQRANEKPEEPEGVGVGVGVEGAVVDFRTPDRRRSPTHTATFGQPSPIKGGGEESPAGAGGLIALLPPLNNNGVMPRQDRPCGHSRGGEEASPSQLSVLTADADIDRYAKDPTAPHQPPHHHPEKRPHVTAAVTLDPFGDDNFVMPTGLKRHTNTMPSANKRLLDGEGGGEGEGSPPPPPPPPPSEAGLGSPRPSPTDSLARTARGVIPQKIPQYHHTYGGSSRFGRGRGGGGVAELPKSPQELMRHRRWAGQAHTHGVGVGAGLGVPGHPHHPHTQQQQHSYYGMASRRGGGGEQQRRGMGVGVGVVSDDEREQEDLVQTVQGLNAMWRSVLESHAKKGQQHHLLNPITRTSPPRRHTATSGAGRVHSPWRSSCYRSVPAPMSPSVMRGGGGGSGGAGPGGERL</sequence>
<evidence type="ECO:0000259" key="3">
    <source>
        <dbReference type="PROSITE" id="PS50003"/>
    </source>
</evidence>
<feature type="region of interest" description="Disordered" evidence="2">
    <location>
        <begin position="1122"/>
        <end position="1216"/>
    </location>
</feature>
<dbReference type="OMA" id="ANDKQES"/>
<dbReference type="EMBL" id="CDMY01000347">
    <property type="protein sequence ID" value="CEM03807.1"/>
    <property type="molecule type" value="Genomic_DNA"/>
</dbReference>
<proteinExistence type="predicted"/>
<feature type="region of interest" description="Disordered" evidence="2">
    <location>
        <begin position="384"/>
        <end position="406"/>
    </location>
</feature>
<feature type="compositionally biased region" description="Basic and acidic residues" evidence="2">
    <location>
        <begin position="873"/>
        <end position="885"/>
    </location>
</feature>
<feature type="region of interest" description="Disordered" evidence="2">
    <location>
        <begin position="756"/>
        <end position="807"/>
    </location>
</feature>
<dbReference type="STRING" id="1169540.A0A0G4EY35"/>
<protein>
    <recommendedName>
        <fullName evidence="3">PH domain-containing protein</fullName>
    </recommendedName>
</protein>
<feature type="domain" description="PH" evidence="3">
    <location>
        <begin position="51"/>
        <end position="175"/>
    </location>
</feature>
<dbReference type="Gene3D" id="2.30.29.30">
    <property type="entry name" value="Pleckstrin-homology domain (PH domain)/Phosphotyrosine-binding domain (PTB)"/>
    <property type="match status" value="1"/>
</dbReference>
<dbReference type="PANTHER" id="PTHR14383:SF5">
    <property type="entry name" value="RUN DOMAIN-CONTAINING PROTEIN"/>
    <property type="match status" value="1"/>
</dbReference>
<feature type="region of interest" description="Disordered" evidence="2">
    <location>
        <begin position="177"/>
        <end position="261"/>
    </location>
</feature>
<feature type="coiled-coil region" evidence="1">
    <location>
        <begin position="461"/>
        <end position="683"/>
    </location>
</feature>
<feature type="compositionally biased region" description="Polar residues" evidence="2">
    <location>
        <begin position="960"/>
        <end position="973"/>
    </location>
</feature>
<dbReference type="CDD" id="cd00821">
    <property type="entry name" value="PH"/>
    <property type="match status" value="1"/>
</dbReference>
<dbReference type="VEuPathDB" id="CryptoDB:Vbra_8463"/>
<feature type="compositionally biased region" description="Basic and acidic residues" evidence="2">
    <location>
        <begin position="224"/>
        <end position="233"/>
    </location>
</feature>
<evidence type="ECO:0000256" key="1">
    <source>
        <dbReference type="SAM" id="Coils"/>
    </source>
</evidence>
<dbReference type="SMART" id="SM00233">
    <property type="entry name" value="PH"/>
    <property type="match status" value="1"/>
</dbReference>
<keyword evidence="5" id="KW-1185">Reference proteome</keyword>
<feature type="compositionally biased region" description="Gly residues" evidence="2">
    <location>
        <begin position="1367"/>
        <end position="1383"/>
    </location>
</feature>
<dbReference type="InterPro" id="IPR011993">
    <property type="entry name" value="PH-like_dom_sf"/>
</dbReference>
<reference evidence="4 5" key="1">
    <citation type="submission" date="2014-11" db="EMBL/GenBank/DDBJ databases">
        <authorList>
            <person name="Zhu J."/>
            <person name="Qi W."/>
            <person name="Song R."/>
        </authorList>
    </citation>
    <scope>NUCLEOTIDE SEQUENCE [LARGE SCALE GENOMIC DNA]</scope>
</reference>
<feature type="region of interest" description="Disordered" evidence="2">
    <location>
        <begin position="336"/>
        <end position="357"/>
    </location>
</feature>
<keyword evidence="1" id="KW-0175">Coiled coil</keyword>
<dbReference type="SUPFAM" id="SSF50729">
    <property type="entry name" value="PH domain-like"/>
    <property type="match status" value="1"/>
</dbReference>
<feature type="compositionally biased region" description="Basic and acidic residues" evidence="2">
    <location>
        <begin position="757"/>
        <end position="771"/>
    </location>
</feature>
<feature type="region of interest" description="Disordered" evidence="2">
    <location>
        <begin position="1316"/>
        <end position="1383"/>
    </location>
</feature>
<evidence type="ECO:0000256" key="2">
    <source>
        <dbReference type="SAM" id="MobiDB-lite"/>
    </source>
</evidence>
<accession>A0A0G4EY35</accession>